<dbReference type="RefSeq" id="WP_132026857.1">
    <property type="nucleotide sequence ID" value="NZ_CP068564.1"/>
</dbReference>
<name>A0A4R3KXH6_9FIRM</name>
<dbReference type="AlphaFoldDB" id="A0A4R3KXH6"/>
<proteinExistence type="predicted"/>
<gene>
    <name evidence="4" type="ORF">EDD65_10499</name>
</gene>
<evidence type="ECO:0000313" key="5">
    <source>
        <dbReference type="Proteomes" id="UP000294567"/>
    </source>
</evidence>
<feature type="modified residue" description="4-aspartylphosphate" evidence="2">
    <location>
        <position position="53"/>
    </location>
</feature>
<dbReference type="Gene3D" id="3.40.50.2300">
    <property type="match status" value="1"/>
</dbReference>
<dbReference type="OrthoDB" id="1681561at2"/>
<feature type="domain" description="Response regulatory" evidence="3">
    <location>
        <begin position="2"/>
        <end position="118"/>
    </location>
</feature>
<dbReference type="GO" id="GO:0000160">
    <property type="term" value="P:phosphorelay signal transduction system"/>
    <property type="evidence" value="ECO:0007669"/>
    <property type="project" value="InterPro"/>
</dbReference>
<dbReference type="PANTHER" id="PTHR44591">
    <property type="entry name" value="STRESS RESPONSE REGULATOR PROTEIN 1"/>
    <property type="match status" value="1"/>
</dbReference>
<dbReference type="PANTHER" id="PTHR44591:SF24">
    <property type="entry name" value="PROTEIN-GLUTAMATE METHYLESTERASE_PROTEIN-GLUTAMINE GLUTAMINASE 1"/>
    <property type="match status" value="1"/>
</dbReference>
<evidence type="ECO:0000313" key="4">
    <source>
        <dbReference type="EMBL" id="TCS90557.1"/>
    </source>
</evidence>
<dbReference type="InterPro" id="IPR001789">
    <property type="entry name" value="Sig_transdc_resp-reg_receiver"/>
</dbReference>
<evidence type="ECO:0000256" key="1">
    <source>
        <dbReference type="ARBA" id="ARBA00022553"/>
    </source>
</evidence>
<protein>
    <submittedName>
        <fullName evidence="4">Response regulator receiver protein</fullName>
    </submittedName>
</protein>
<dbReference type="PROSITE" id="PS50110">
    <property type="entry name" value="RESPONSE_REGULATORY"/>
    <property type="match status" value="1"/>
</dbReference>
<evidence type="ECO:0000259" key="3">
    <source>
        <dbReference type="PROSITE" id="PS50110"/>
    </source>
</evidence>
<dbReference type="EMBL" id="SMAE01000004">
    <property type="protein sequence ID" value="TCS90557.1"/>
    <property type="molecule type" value="Genomic_DNA"/>
</dbReference>
<keyword evidence="1 2" id="KW-0597">Phosphoprotein</keyword>
<dbReference type="Proteomes" id="UP000294567">
    <property type="component" value="Unassembled WGS sequence"/>
</dbReference>
<dbReference type="SUPFAM" id="SSF52172">
    <property type="entry name" value="CheY-like"/>
    <property type="match status" value="1"/>
</dbReference>
<comment type="caution">
    <text evidence="4">The sequence shown here is derived from an EMBL/GenBank/DDBJ whole genome shotgun (WGS) entry which is preliminary data.</text>
</comment>
<accession>A0A4R3KXH6</accession>
<dbReference type="InterPro" id="IPR011006">
    <property type="entry name" value="CheY-like_superfamily"/>
</dbReference>
<dbReference type="SMART" id="SM00448">
    <property type="entry name" value="REC"/>
    <property type="match status" value="1"/>
</dbReference>
<dbReference type="InterPro" id="IPR050595">
    <property type="entry name" value="Bact_response_regulator"/>
</dbReference>
<sequence>MKILIVDDSRFTQLTTAKLLKAYIDDLEIIFANDGEEGFDKYKGCKPDYVFIDLLMPNVNGQELIKLIKGYDKNSNIFVLSADVQKSVKKDISSYDIIEFINKPFTKEKAELVANLIKGDANV</sequence>
<organism evidence="4 5">
    <name type="scientific">Keratinibaculum paraultunense</name>
    <dbReference type="NCBI Taxonomy" id="1278232"/>
    <lineage>
        <taxon>Bacteria</taxon>
        <taxon>Bacillati</taxon>
        <taxon>Bacillota</taxon>
        <taxon>Tissierellia</taxon>
        <taxon>Tissierellales</taxon>
        <taxon>Tepidimicrobiaceae</taxon>
        <taxon>Keratinibaculum</taxon>
    </lineage>
</organism>
<reference evidence="4 5" key="1">
    <citation type="submission" date="2019-03" db="EMBL/GenBank/DDBJ databases">
        <title>Genomic Encyclopedia of Type Strains, Phase IV (KMG-IV): sequencing the most valuable type-strain genomes for metagenomic binning, comparative biology and taxonomic classification.</title>
        <authorList>
            <person name="Goeker M."/>
        </authorList>
    </citation>
    <scope>NUCLEOTIDE SEQUENCE [LARGE SCALE GENOMIC DNA]</scope>
    <source>
        <strain evidence="4 5">DSM 26752</strain>
    </source>
</reference>
<evidence type="ECO:0000256" key="2">
    <source>
        <dbReference type="PROSITE-ProRule" id="PRU00169"/>
    </source>
</evidence>
<keyword evidence="5" id="KW-1185">Reference proteome</keyword>
<dbReference type="Pfam" id="PF00072">
    <property type="entry name" value="Response_reg"/>
    <property type="match status" value="1"/>
</dbReference>